<dbReference type="SMART" id="SM01052">
    <property type="entry name" value="CAP_GLY"/>
    <property type="match status" value="1"/>
</dbReference>
<proteinExistence type="predicted"/>
<accession>A0A7J7F3Q5</accession>
<protein>
    <recommendedName>
        <fullName evidence="1">CAP-Gly domain-containing protein</fullName>
    </recommendedName>
</protein>
<reference evidence="2 3" key="1">
    <citation type="journal article" date="2020" name="Mol. Biol. Evol.">
        <title>Interspecific Gene Flow and the Evolution of Specialization in Black and White Rhinoceros.</title>
        <authorList>
            <person name="Moodley Y."/>
            <person name="Westbury M.V."/>
            <person name="Russo I.M."/>
            <person name="Gopalakrishnan S."/>
            <person name="Rakotoarivelo A."/>
            <person name="Olsen R.A."/>
            <person name="Prost S."/>
            <person name="Tunstall T."/>
            <person name="Ryder O.A."/>
            <person name="Dalen L."/>
            <person name="Bruford M.W."/>
        </authorList>
    </citation>
    <scope>NUCLEOTIDE SEQUENCE [LARGE SCALE GENOMIC DNA]</scope>
    <source>
        <strain evidence="2">SBR-YM</strain>
        <tissue evidence="2">Skin</tissue>
    </source>
</reference>
<dbReference type="Proteomes" id="UP000551758">
    <property type="component" value="Unassembled WGS sequence"/>
</dbReference>
<evidence type="ECO:0000313" key="3">
    <source>
        <dbReference type="Proteomes" id="UP000551758"/>
    </source>
</evidence>
<dbReference type="EMBL" id="JACDTQ010001388">
    <property type="protein sequence ID" value="KAF5922663.1"/>
    <property type="molecule type" value="Genomic_DNA"/>
</dbReference>
<dbReference type="InterPro" id="IPR000938">
    <property type="entry name" value="CAP-Gly_domain"/>
</dbReference>
<comment type="caution">
    <text evidence="2">The sequence shown here is derived from an EMBL/GenBank/DDBJ whole genome shotgun (WGS) entry which is preliminary data.</text>
</comment>
<gene>
    <name evidence="2" type="ORF">HPG69_008037</name>
</gene>
<keyword evidence="3" id="KW-1185">Reference proteome</keyword>
<organism evidence="2 3">
    <name type="scientific">Diceros bicornis minor</name>
    <name type="common">South-central black rhinoceros</name>
    <dbReference type="NCBI Taxonomy" id="77932"/>
    <lineage>
        <taxon>Eukaryota</taxon>
        <taxon>Metazoa</taxon>
        <taxon>Chordata</taxon>
        <taxon>Craniata</taxon>
        <taxon>Vertebrata</taxon>
        <taxon>Euteleostomi</taxon>
        <taxon>Mammalia</taxon>
        <taxon>Eutheria</taxon>
        <taxon>Laurasiatheria</taxon>
        <taxon>Perissodactyla</taxon>
        <taxon>Rhinocerotidae</taxon>
        <taxon>Diceros</taxon>
    </lineage>
</organism>
<dbReference type="AlphaFoldDB" id="A0A7J7F3Q5"/>
<evidence type="ECO:0000259" key="1">
    <source>
        <dbReference type="SMART" id="SM01052"/>
    </source>
</evidence>
<feature type="domain" description="CAP-Gly" evidence="1">
    <location>
        <begin position="43"/>
        <end position="107"/>
    </location>
</feature>
<dbReference type="SUPFAM" id="SSF74924">
    <property type="entry name" value="Cap-Gly domain"/>
    <property type="match status" value="2"/>
</dbReference>
<name>A0A7J7F3Q5_DICBM</name>
<dbReference type="Gene3D" id="2.30.30.190">
    <property type="entry name" value="CAP Gly-rich-like domain"/>
    <property type="match status" value="2"/>
</dbReference>
<evidence type="ECO:0000313" key="2">
    <source>
        <dbReference type="EMBL" id="KAF5922663.1"/>
    </source>
</evidence>
<sequence>MKPRESYFTLLGRADFLFVSSRTQCYKQTQKLFKVPKGSTGQCGCPVKVQLRSREEKFPGVVSFRGLLLAERTISGIFFGVELLKVMAMLFQCDEDCGVFVAFDKLEIIEDDDNGLESDYAGPVDTMQVEHPHLEINSRVSLKLGETIESGTVIFCDVFPGKESLGSFVGVDMDNPIGN</sequence>
<dbReference type="InterPro" id="IPR036859">
    <property type="entry name" value="CAP-Gly_dom_sf"/>
</dbReference>